<accession>A0A022RET1</accession>
<evidence type="ECO:0000256" key="6">
    <source>
        <dbReference type="ARBA" id="ARBA00022771"/>
    </source>
</evidence>
<keyword evidence="3" id="KW-0808">Transferase</keyword>
<evidence type="ECO:0000256" key="1">
    <source>
        <dbReference type="ARBA" id="ARBA00004167"/>
    </source>
</evidence>
<dbReference type="Pfam" id="PF13639">
    <property type="entry name" value="zf-RING_2"/>
    <property type="match status" value="1"/>
</dbReference>
<evidence type="ECO:0000256" key="8">
    <source>
        <dbReference type="ARBA" id="ARBA00022833"/>
    </source>
</evidence>
<dbReference type="InterPro" id="IPR001841">
    <property type="entry name" value="Znf_RING"/>
</dbReference>
<keyword evidence="10" id="KW-0472">Membrane</keyword>
<organism evidence="14 15">
    <name type="scientific">Erythranthe guttata</name>
    <name type="common">Yellow monkey flower</name>
    <name type="synonym">Mimulus guttatus</name>
    <dbReference type="NCBI Taxonomy" id="4155"/>
    <lineage>
        <taxon>Eukaryota</taxon>
        <taxon>Viridiplantae</taxon>
        <taxon>Streptophyta</taxon>
        <taxon>Embryophyta</taxon>
        <taxon>Tracheophyta</taxon>
        <taxon>Spermatophyta</taxon>
        <taxon>Magnoliopsida</taxon>
        <taxon>eudicotyledons</taxon>
        <taxon>Gunneridae</taxon>
        <taxon>Pentapetalae</taxon>
        <taxon>asterids</taxon>
        <taxon>lamiids</taxon>
        <taxon>Lamiales</taxon>
        <taxon>Phrymaceae</taxon>
        <taxon>Erythranthe</taxon>
    </lineage>
</organism>
<evidence type="ECO:0000256" key="3">
    <source>
        <dbReference type="ARBA" id="ARBA00022679"/>
    </source>
</evidence>
<evidence type="ECO:0000256" key="4">
    <source>
        <dbReference type="ARBA" id="ARBA00022692"/>
    </source>
</evidence>
<protein>
    <recommendedName>
        <fullName evidence="13">RING-type domain-containing protein</fullName>
    </recommendedName>
</protein>
<dbReference type="Gene3D" id="3.30.40.10">
    <property type="entry name" value="Zinc/RING finger domain, C3HC4 (zinc finger)"/>
    <property type="match status" value="1"/>
</dbReference>
<keyword evidence="15" id="KW-1185">Reference proteome</keyword>
<name>A0A022RET1_ERYGU</name>
<keyword evidence="4" id="KW-0812">Transmembrane</keyword>
<evidence type="ECO:0000256" key="12">
    <source>
        <dbReference type="PROSITE-ProRule" id="PRU00175"/>
    </source>
</evidence>
<sequence>MKYEYNYRFTVLREIKTSYIYQIRPGKKEIRTSFIVKKTDGVYQIIDSEMYGTELHGVEESDVSKIFENKLIYRLEEYYMSKEEIDKFKHMSLVFAKQVEADPEYNLSDTISLVGLPRTRFDDFDEGSAPVNPCEICLQVHTIGDVITVMPCCSHAFHALCVVQRLLQTNQCPSCSSRAYDPKVVFTRIW</sequence>
<dbReference type="PROSITE" id="PS50089">
    <property type="entry name" value="ZF_RING_2"/>
    <property type="match status" value="1"/>
</dbReference>
<dbReference type="GO" id="GO:0016020">
    <property type="term" value="C:membrane"/>
    <property type="evidence" value="ECO:0007669"/>
    <property type="project" value="UniProtKB-SubCell"/>
</dbReference>
<dbReference type="PANTHER" id="PTHR45768">
    <property type="entry name" value="E3 UBIQUITIN-PROTEIN LIGASE RNF13-LIKE"/>
    <property type="match status" value="1"/>
</dbReference>
<dbReference type="SUPFAM" id="SSF57850">
    <property type="entry name" value="RING/U-box"/>
    <property type="match status" value="1"/>
</dbReference>
<evidence type="ECO:0000313" key="14">
    <source>
        <dbReference type="EMBL" id="EYU38892.1"/>
    </source>
</evidence>
<comment type="pathway">
    <text evidence="2">Protein modification; protein ubiquitination.</text>
</comment>
<dbReference type="AlphaFoldDB" id="A0A022RET1"/>
<evidence type="ECO:0000313" key="15">
    <source>
        <dbReference type="Proteomes" id="UP000030748"/>
    </source>
</evidence>
<keyword evidence="8" id="KW-0862">Zinc</keyword>
<comment type="similarity">
    <text evidence="11">Belongs to the RING-type zinc finger family. ATL subfamily.</text>
</comment>
<keyword evidence="6 12" id="KW-0863">Zinc-finger</keyword>
<comment type="subcellular location">
    <subcellularLocation>
        <location evidence="1">Membrane</location>
        <topology evidence="1">Single-pass membrane protein</topology>
    </subcellularLocation>
</comment>
<evidence type="ECO:0000256" key="5">
    <source>
        <dbReference type="ARBA" id="ARBA00022723"/>
    </source>
</evidence>
<evidence type="ECO:0000256" key="2">
    <source>
        <dbReference type="ARBA" id="ARBA00004906"/>
    </source>
</evidence>
<gene>
    <name evidence="14" type="ORF">MIMGU_mgv1a014422mg</name>
</gene>
<dbReference type="GO" id="GO:0008270">
    <property type="term" value="F:zinc ion binding"/>
    <property type="evidence" value="ECO:0007669"/>
    <property type="project" value="UniProtKB-KW"/>
</dbReference>
<keyword evidence="9" id="KW-1133">Transmembrane helix</keyword>
<dbReference type="InterPro" id="IPR013083">
    <property type="entry name" value="Znf_RING/FYVE/PHD"/>
</dbReference>
<dbReference type="GO" id="GO:0016740">
    <property type="term" value="F:transferase activity"/>
    <property type="evidence" value="ECO:0007669"/>
    <property type="project" value="UniProtKB-KW"/>
</dbReference>
<reference evidence="14 15" key="1">
    <citation type="journal article" date="2013" name="Proc. Natl. Acad. Sci. U.S.A.">
        <title>Fine-scale variation in meiotic recombination in Mimulus inferred from population shotgun sequencing.</title>
        <authorList>
            <person name="Hellsten U."/>
            <person name="Wright K.M."/>
            <person name="Jenkins J."/>
            <person name="Shu S."/>
            <person name="Yuan Y."/>
            <person name="Wessler S.R."/>
            <person name="Schmutz J."/>
            <person name="Willis J.H."/>
            <person name="Rokhsar D.S."/>
        </authorList>
    </citation>
    <scope>NUCLEOTIDE SEQUENCE [LARGE SCALE GENOMIC DNA]</scope>
    <source>
        <strain evidence="15">cv. DUN x IM62</strain>
    </source>
</reference>
<proteinExistence type="inferred from homology"/>
<evidence type="ECO:0000256" key="11">
    <source>
        <dbReference type="ARBA" id="ARBA00024209"/>
    </source>
</evidence>
<dbReference type="Proteomes" id="UP000030748">
    <property type="component" value="Unassembled WGS sequence"/>
</dbReference>
<keyword evidence="5" id="KW-0479">Metal-binding</keyword>
<keyword evidence="7" id="KW-0833">Ubl conjugation pathway</keyword>
<evidence type="ECO:0000256" key="7">
    <source>
        <dbReference type="ARBA" id="ARBA00022786"/>
    </source>
</evidence>
<dbReference type="PANTHER" id="PTHR45768:SF61">
    <property type="entry name" value="RING-H2 FINGER PROTEIN ATL18"/>
    <property type="match status" value="1"/>
</dbReference>
<dbReference type="SMART" id="SM00184">
    <property type="entry name" value="RING"/>
    <property type="match status" value="1"/>
</dbReference>
<evidence type="ECO:0000259" key="13">
    <source>
        <dbReference type="PROSITE" id="PS50089"/>
    </source>
</evidence>
<dbReference type="EMBL" id="KI630473">
    <property type="protein sequence ID" value="EYU38892.1"/>
    <property type="molecule type" value="Genomic_DNA"/>
</dbReference>
<evidence type="ECO:0000256" key="10">
    <source>
        <dbReference type="ARBA" id="ARBA00023136"/>
    </source>
</evidence>
<feature type="domain" description="RING-type" evidence="13">
    <location>
        <begin position="134"/>
        <end position="176"/>
    </location>
</feature>
<evidence type="ECO:0000256" key="9">
    <source>
        <dbReference type="ARBA" id="ARBA00022989"/>
    </source>
</evidence>